<keyword evidence="13" id="KW-1185">Reference proteome</keyword>
<dbReference type="InterPro" id="IPR047154">
    <property type="entry name" value="UBL4A-like"/>
</dbReference>
<dbReference type="GeneID" id="100369558"/>
<evidence type="ECO:0000256" key="4">
    <source>
        <dbReference type="ARBA" id="ARBA00022553"/>
    </source>
</evidence>
<organism evidence="13 14">
    <name type="scientific">Saccoglossus kowalevskii</name>
    <name type="common">Acorn worm</name>
    <dbReference type="NCBI Taxonomy" id="10224"/>
    <lineage>
        <taxon>Eukaryota</taxon>
        <taxon>Metazoa</taxon>
        <taxon>Hemichordata</taxon>
        <taxon>Enteropneusta</taxon>
        <taxon>Harrimaniidae</taxon>
        <taxon>Saccoglossus</taxon>
    </lineage>
</organism>
<comment type="subcellular location">
    <subcellularLocation>
        <location evidence="1">Cytoplasm</location>
        <location evidence="1">Cytosol</location>
    </subcellularLocation>
</comment>
<dbReference type="InterPro" id="IPR044066">
    <property type="entry name" value="TRIAD_supradom"/>
</dbReference>
<proteinExistence type="predicted"/>
<dbReference type="SMART" id="SM00213">
    <property type="entry name" value="UBQ"/>
    <property type="match status" value="1"/>
</dbReference>
<evidence type="ECO:0000259" key="12">
    <source>
        <dbReference type="PROSITE" id="PS51873"/>
    </source>
</evidence>
<evidence type="ECO:0000256" key="6">
    <source>
        <dbReference type="ARBA" id="ARBA00022723"/>
    </source>
</evidence>
<dbReference type="SUPFAM" id="SSF54236">
    <property type="entry name" value="Ubiquitin-like"/>
    <property type="match status" value="1"/>
</dbReference>
<dbReference type="Gene3D" id="1.20.120.1750">
    <property type="match status" value="2"/>
</dbReference>
<keyword evidence="6" id="KW-0479">Metal-binding</keyword>
<keyword evidence="4" id="KW-0597">Phosphoprotein</keyword>
<accession>A0ABM0GKF5</accession>
<evidence type="ECO:0000313" key="13">
    <source>
        <dbReference type="Proteomes" id="UP000694865"/>
    </source>
</evidence>
<keyword evidence="7" id="KW-0677">Repeat</keyword>
<dbReference type="RefSeq" id="XP_002731840.2">
    <property type="nucleotide sequence ID" value="XM_002731794.2"/>
</dbReference>
<dbReference type="PROSITE" id="PS50053">
    <property type="entry name" value="UBIQUITIN_2"/>
    <property type="match status" value="1"/>
</dbReference>
<keyword evidence="10" id="KW-0862">Zinc</keyword>
<evidence type="ECO:0000256" key="8">
    <source>
        <dbReference type="ARBA" id="ARBA00022771"/>
    </source>
</evidence>
<dbReference type="CDD" id="cd20336">
    <property type="entry name" value="Rcat_RBR"/>
    <property type="match status" value="1"/>
</dbReference>
<evidence type="ECO:0000256" key="9">
    <source>
        <dbReference type="ARBA" id="ARBA00022786"/>
    </source>
</evidence>
<sequence length="339" mass="38016">MSNNTFQLFVKGLQGKTSVIAIHKDAKVDDLLRKISELNSIPVEVQRVLYAGKQLEYGKGKRLTDYNIENNSNLFVVLRLKGGSEDEPKELDDSVELTDAPDMITWDNDPDNKRAKMPCGHAIGPESLTAYCRSLLTAGKFIFRCLYISPDSVYCGKEWAYVDIRRLAVLTPSEKEEFETKISSNYLRRAQGIQECSKCKSLCEREDVKNRRVVCVLCGAKGIKFEFCWYCLHEWKDVSSLVVCGNSSCSGEDPRLKILRECPKKCIVGVTQCPSRRACPSCGMLIEHETACKHMVCPCGQKFCFICLTKPNSSGSYQCGTYNSKCSVAEIQTKVPGMQ</sequence>
<evidence type="ECO:0000259" key="11">
    <source>
        <dbReference type="PROSITE" id="PS50053"/>
    </source>
</evidence>
<dbReference type="PRINTS" id="PR00348">
    <property type="entry name" value="UBIQUITIN"/>
</dbReference>
<dbReference type="SUPFAM" id="SSF57850">
    <property type="entry name" value="RING/U-box"/>
    <property type="match status" value="2"/>
</dbReference>
<keyword evidence="9" id="KW-0833">Ubl conjugation pathway</keyword>
<dbReference type="PANTHER" id="PTHR46555:SF1">
    <property type="entry name" value="UBIQUITIN-LIKE PROTEIN 4A"/>
    <property type="match status" value="1"/>
</dbReference>
<evidence type="ECO:0000256" key="1">
    <source>
        <dbReference type="ARBA" id="ARBA00004514"/>
    </source>
</evidence>
<evidence type="ECO:0000256" key="5">
    <source>
        <dbReference type="ARBA" id="ARBA00022679"/>
    </source>
</evidence>
<evidence type="ECO:0000256" key="2">
    <source>
        <dbReference type="ARBA" id="ARBA00004906"/>
    </source>
</evidence>
<name>A0ABM0GKF5_SACKO</name>
<keyword evidence="3" id="KW-0963">Cytoplasm</keyword>
<reference evidence="14" key="1">
    <citation type="submission" date="2025-08" db="UniProtKB">
        <authorList>
            <consortium name="RefSeq"/>
        </authorList>
    </citation>
    <scope>IDENTIFICATION</scope>
    <source>
        <tissue evidence="14">Testes</tissue>
    </source>
</reference>
<dbReference type="Pfam" id="PF00240">
    <property type="entry name" value="ubiquitin"/>
    <property type="match status" value="1"/>
</dbReference>
<keyword evidence="5" id="KW-0808">Transferase</keyword>
<evidence type="ECO:0000256" key="10">
    <source>
        <dbReference type="ARBA" id="ARBA00022833"/>
    </source>
</evidence>
<dbReference type="PANTHER" id="PTHR46555">
    <property type="entry name" value="UBIQUITIN-LIKE PROTEIN 4A"/>
    <property type="match status" value="1"/>
</dbReference>
<keyword evidence="8" id="KW-0863">Zinc-finger</keyword>
<gene>
    <name evidence="14" type="primary">LOC100369558</name>
</gene>
<dbReference type="Gene3D" id="3.10.20.90">
    <property type="entry name" value="Phosphatidylinositol 3-kinase Catalytic Subunit, Chain A, domain 1"/>
    <property type="match status" value="1"/>
</dbReference>
<dbReference type="InterPro" id="IPR029071">
    <property type="entry name" value="Ubiquitin-like_domsf"/>
</dbReference>
<dbReference type="PROSITE" id="PS51873">
    <property type="entry name" value="TRIAD"/>
    <property type="match status" value="1"/>
</dbReference>
<feature type="domain" description="RING-type" evidence="12">
    <location>
        <begin position="98"/>
        <end position="330"/>
    </location>
</feature>
<comment type="pathway">
    <text evidence="2">Protein modification; protein ubiquitination.</text>
</comment>
<dbReference type="InterPro" id="IPR019956">
    <property type="entry name" value="Ubiquitin_dom"/>
</dbReference>
<evidence type="ECO:0000256" key="3">
    <source>
        <dbReference type="ARBA" id="ARBA00022490"/>
    </source>
</evidence>
<dbReference type="Proteomes" id="UP000694865">
    <property type="component" value="Unplaced"/>
</dbReference>
<protein>
    <submittedName>
        <fullName evidence="14">Uncharacterized protein LOC100369558</fullName>
    </submittedName>
</protein>
<dbReference type="InterPro" id="IPR000626">
    <property type="entry name" value="Ubiquitin-like_dom"/>
</dbReference>
<evidence type="ECO:0000256" key="7">
    <source>
        <dbReference type="ARBA" id="ARBA00022737"/>
    </source>
</evidence>
<evidence type="ECO:0000313" key="14">
    <source>
        <dbReference type="RefSeq" id="XP_002731840.2"/>
    </source>
</evidence>
<feature type="domain" description="Ubiquitin-like" evidence="11">
    <location>
        <begin position="6"/>
        <end position="83"/>
    </location>
</feature>